<dbReference type="InterPro" id="IPR007387">
    <property type="entry name" value="TRAP_DctQ"/>
</dbReference>
<dbReference type="AlphaFoldDB" id="A0AAW4PGJ2"/>
<dbReference type="PANTHER" id="PTHR35011">
    <property type="entry name" value="2,3-DIKETO-L-GULONATE TRAP TRANSPORTER SMALL PERMEASE PROTEIN YIAM"/>
    <property type="match status" value="1"/>
</dbReference>
<accession>A0AAW4PGJ2</accession>
<keyword evidence="5 8" id="KW-0812">Transmembrane</keyword>
<dbReference type="Proteomes" id="UP001430455">
    <property type="component" value="Unassembled WGS sequence"/>
</dbReference>
<evidence type="ECO:0000256" key="7">
    <source>
        <dbReference type="ARBA" id="ARBA00023136"/>
    </source>
</evidence>
<feature type="transmembrane region" description="Helical" evidence="8">
    <location>
        <begin position="105"/>
        <end position="125"/>
    </location>
</feature>
<gene>
    <name evidence="10" type="ORF">EGH23_19410</name>
</gene>
<dbReference type="EMBL" id="RKLT01000013">
    <property type="protein sequence ID" value="MBX0297049.1"/>
    <property type="molecule type" value="Genomic_DNA"/>
</dbReference>
<feature type="domain" description="Tripartite ATP-independent periplasmic transporters DctQ component" evidence="9">
    <location>
        <begin position="41"/>
        <end position="170"/>
    </location>
</feature>
<keyword evidence="4" id="KW-0997">Cell inner membrane</keyword>
<name>A0AAW4PGJ2_9EURY</name>
<dbReference type="Pfam" id="PF04290">
    <property type="entry name" value="DctQ"/>
    <property type="match status" value="1"/>
</dbReference>
<reference evidence="10 11" key="1">
    <citation type="submission" date="2021-06" db="EMBL/GenBank/DDBJ databases">
        <title>Halomicroarcula sp. a new haloarchaeum isolated from saline soil.</title>
        <authorList>
            <person name="Duran-Viseras A."/>
            <person name="Sanchez-Porro C."/>
            <person name="Ventosa A."/>
        </authorList>
    </citation>
    <scope>NUCLEOTIDE SEQUENCE [LARGE SCALE GENOMIC DNA]</scope>
    <source>
        <strain evidence="10 11">F27</strain>
    </source>
</reference>
<organism evidence="10 11">
    <name type="scientific">Haloarcula nitratireducens</name>
    <dbReference type="NCBI Taxonomy" id="2487749"/>
    <lineage>
        <taxon>Archaea</taxon>
        <taxon>Methanobacteriati</taxon>
        <taxon>Methanobacteriota</taxon>
        <taxon>Stenosarchaea group</taxon>
        <taxon>Halobacteria</taxon>
        <taxon>Halobacteriales</taxon>
        <taxon>Haloarculaceae</taxon>
        <taxon>Haloarcula</taxon>
    </lineage>
</organism>
<evidence type="ECO:0000256" key="4">
    <source>
        <dbReference type="ARBA" id="ARBA00022519"/>
    </source>
</evidence>
<sequence length="193" mass="22096">MLTLNIEEGSQAYHATKRFDEVIQSLDRRLRQFCLVLLSILVSVVVLNVVMRYVFSESLLWANELSRYLMTWFALLMTASLVNSDDHLNVAIVYDKFSKQTQYRLQSATMLLYVFAGLIWTNFGIQYCLEAGLRATAPALEFQMIWVYMIIPITGALVTLFSGARFIRLVIFGQTETLETHYTEADGEGSQHD</sequence>
<evidence type="ECO:0000259" key="9">
    <source>
        <dbReference type="Pfam" id="PF04290"/>
    </source>
</evidence>
<dbReference type="InterPro" id="IPR055348">
    <property type="entry name" value="DctQ"/>
</dbReference>
<feature type="transmembrane region" description="Helical" evidence="8">
    <location>
        <begin position="33"/>
        <end position="55"/>
    </location>
</feature>
<feature type="transmembrane region" description="Helical" evidence="8">
    <location>
        <begin position="67"/>
        <end position="84"/>
    </location>
</feature>
<evidence type="ECO:0000256" key="3">
    <source>
        <dbReference type="ARBA" id="ARBA00022475"/>
    </source>
</evidence>
<evidence type="ECO:0000256" key="1">
    <source>
        <dbReference type="ARBA" id="ARBA00004429"/>
    </source>
</evidence>
<proteinExistence type="predicted"/>
<keyword evidence="7 8" id="KW-0472">Membrane</keyword>
<keyword evidence="2" id="KW-0813">Transport</keyword>
<evidence type="ECO:0000313" key="11">
    <source>
        <dbReference type="Proteomes" id="UP001430455"/>
    </source>
</evidence>
<evidence type="ECO:0000313" key="10">
    <source>
        <dbReference type="EMBL" id="MBX0297049.1"/>
    </source>
</evidence>
<evidence type="ECO:0000256" key="5">
    <source>
        <dbReference type="ARBA" id="ARBA00022692"/>
    </source>
</evidence>
<comment type="caution">
    <text evidence="10">The sequence shown here is derived from an EMBL/GenBank/DDBJ whole genome shotgun (WGS) entry which is preliminary data.</text>
</comment>
<evidence type="ECO:0000256" key="2">
    <source>
        <dbReference type="ARBA" id="ARBA00022448"/>
    </source>
</evidence>
<comment type="subcellular location">
    <subcellularLocation>
        <location evidence="1">Cell inner membrane</location>
        <topology evidence="1">Multi-pass membrane protein</topology>
    </subcellularLocation>
</comment>
<evidence type="ECO:0000256" key="8">
    <source>
        <dbReference type="SAM" id="Phobius"/>
    </source>
</evidence>
<dbReference type="GO" id="GO:0005886">
    <property type="term" value="C:plasma membrane"/>
    <property type="evidence" value="ECO:0007669"/>
    <property type="project" value="UniProtKB-SubCell"/>
</dbReference>
<keyword evidence="3" id="KW-1003">Cell membrane</keyword>
<protein>
    <submittedName>
        <fullName evidence="10">TRAP transporter small permease</fullName>
    </submittedName>
</protein>
<evidence type="ECO:0000256" key="6">
    <source>
        <dbReference type="ARBA" id="ARBA00022989"/>
    </source>
</evidence>
<keyword evidence="6 8" id="KW-1133">Transmembrane helix</keyword>
<feature type="transmembrane region" description="Helical" evidence="8">
    <location>
        <begin position="145"/>
        <end position="167"/>
    </location>
</feature>
<keyword evidence="11" id="KW-1185">Reference proteome</keyword>